<dbReference type="NCBIfam" id="NF006089">
    <property type="entry name" value="PRK08241.1"/>
    <property type="match status" value="1"/>
</dbReference>
<dbReference type="SUPFAM" id="SSF54427">
    <property type="entry name" value="NTF2-like"/>
    <property type="match status" value="1"/>
</dbReference>
<dbReference type="Pfam" id="PF04542">
    <property type="entry name" value="Sigma70_r2"/>
    <property type="match status" value="1"/>
</dbReference>
<dbReference type="NCBIfam" id="TIGR02937">
    <property type="entry name" value="sigma70-ECF"/>
    <property type="match status" value="1"/>
</dbReference>
<comment type="subunit">
    <text evidence="2">Interacts transiently with the RNA polymerase catalytic core formed by RpoA, RpoB, RpoC and RpoZ (2 alpha, 1 beta, 1 beta' and 1 omega subunit) to form the RNA polymerase holoenzyme that can initiate transcription.</text>
</comment>
<organism evidence="11 12">
    <name type="scientific">Dietzia timorensis</name>
    <dbReference type="NCBI Taxonomy" id="499555"/>
    <lineage>
        <taxon>Bacteria</taxon>
        <taxon>Bacillati</taxon>
        <taxon>Actinomycetota</taxon>
        <taxon>Actinomycetes</taxon>
        <taxon>Mycobacteriales</taxon>
        <taxon>Dietziaceae</taxon>
        <taxon>Dietzia</taxon>
    </lineage>
</organism>
<keyword evidence="12" id="KW-1185">Reference proteome</keyword>
<feature type="domain" description="SnoaL-like" evidence="10">
    <location>
        <begin position="202"/>
        <end position="295"/>
    </location>
</feature>
<keyword evidence="5" id="KW-0238">DNA-binding</keyword>
<dbReference type="InterPro" id="IPR013249">
    <property type="entry name" value="RNA_pol_sigma70_r4_t2"/>
</dbReference>
<dbReference type="EMBL" id="CP015961">
    <property type="protein sequence ID" value="ANI93386.1"/>
    <property type="molecule type" value="Genomic_DNA"/>
</dbReference>
<dbReference type="STRING" id="499555.BJL86_2626"/>
<evidence type="ECO:0000259" key="8">
    <source>
        <dbReference type="Pfam" id="PF04542"/>
    </source>
</evidence>
<dbReference type="InterPro" id="IPR037401">
    <property type="entry name" value="SnoaL-like"/>
</dbReference>
<keyword evidence="4" id="KW-0731">Sigma factor</keyword>
<dbReference type="Pfam" id="PF08281">
    <property type="entry name" value="Sigma70_r4_2"/>
    <property type="match status" value="1"/>
</dbReference>
<evidence type="ECO:0000313" key="11">
    <source>
        <dbReference type="EMBL" id="ANI93386.1"/>
    </source>
</evidence>
<evidence type="ECO:0000256" key="5">
    <source>
        <dbReference type="ARBA" id="ARBA00023125"/>
    </source>
</evidence>
<dbReference type="RefSeq" id="WP_067472400.1">
    <property type="nucleotide sequence ID" value="NZ_CP015961.1"/>
</dbReference>
<dbReference type="GO" id="GO:0006352">
    <property type="term" value="P:DNA-templated transcription initiation"/>
    <property type="evidence" value="ECO:0007669"/>
    <property type="project" value="InterPro"/>
</dbReference>
<dbReference type="InterPro" id="IPR014305">
    <property type="entry name" value="RNA_pol_sigma-G_actinobac"/>
</dbReference>
<evidence type="ECO:0000256" key="2">
    <source>
        <dbReference type="ARBA" id="ARBA00011344"/>
    </source>
</evidence>
<keyword evidence="3" id="KW-0805">Transcription regulation</keyword>
<dbReference type="Gene3D" id="1.10.1740.10">
    <property type="match status" value="1"/>
</dbReference>
<dbReference type="OrthoDB" id="7376212at2"/>
<feature type="domain" description="RNA polymerase sigma-70 region 2" evidence="8">
    <location>
        <begin position="9"/>
        <end position="74"/>
    </location>
</feature>
<dbReference type="GO" id="GO:0016987">
    <property type="term" value="F:sigma factor activity"/>
    <property type="evidence" value="ECO:0007669"/>
    <property type="project" value="UniProtKB-KW"/>
</dbReference>
<dbReference type="CDD" id="cd06171">
    <property type="entry name" value="Sigma70_r4"/>
    <property type="match status" value="1"/>
</dbReference>
<evidence type="ECO:0000256" key="6">
    <source>
        <dbReference type="ARBA" id="ARBA00023163"/>
    </source>
</evidence>
<evidence type="ECO:0000256" key="3">
    <source>
        <dbReference type="ARBA" id="ARBA00023015"/>
    </source>
</evidence>
<evidence type="ECO:0000256" key="1">
    <source>
        <dbReference type="ARBA" id="ARBA00010641"/>
    </source>
</evidence>
<keyword evidence="6" id="KW-0804">Transcription</keyword>
<gene>
    <name evidence="11" type="ORF">BJL86_2626</name>
</gene>
<name>A0A173LM94_9ACTN</name>
<feature type="domain" description="RNA polymerase sigma factor 70 region 4 type 2" evidence="9">
    <location>
        <begin position="129"/>
        <end position="180"/>
    </location>
</feature>
<feature type="region of interest" description="Disordered" evidence="7">
    <location>
        <begin position="78"/>
        <end position="98"/>
    </location>
</feature>
<comment type="similarity">
    <text evidence="1">Belongs to the sigma-70 factor family. ECF subfamily.</text>
</comment>
<evidence type="ECO:0000259" key="10">
    <source>
        <dbReference type="Pfam" id="PF12680"/>
    </source>
</evidence>
<dbReference type="AlphaFoldDB" id="A0A173LM94"/>
<dbReference type="PANTHER" id="PTHR30173:SF36">
    <property type="entry name" value="ECF RNA POLYMERASE SIGMA FACTOR SIGJ"/>
    <property type="match status" value="1"/>
</dbReference>
<proteinExistence type="inferred from homology"/>
<reference evidence="11 12" key="1">
    <citation type="submission" date="2016-06" db="EMBL/GenBank/DDBJ databases">
        <title>Complete genome sequence of a saline-alkali tolerant type strain Dietzia timorensis ID05-A0528T.</title>
        <authorList>
            <person name="Wu X."/>
        </authorList>
    </citation>
    <scope>NUCLEOTIDE SEQUENCE [LARGE SCALE GENOMIC DNA]</scope>
    <source>
        <strain evidence="11 12">ID05-A0528</strain>
    </source>
</reference>
<dbReference type="InterPro" id="IPR036388">
    <property type="entry name" value="WH-like_DNA-bd_sf"/>
</dbReference>
<accession>A0A173LM94</accession>
<dbReference type="InterPro" id="IPR013324">
    <property type="entry name" value="RNA_pol_sigma_r3/r4-like"/>
</dbReference>
<dbReference type="Proteomes" id="UP000186104">
    <property type="component" value="Chromosome"/>
</dbReference>
<dbReference type="GO" id="GO:0003677">
    <property type="term" value="F:DNA binding"/>
    <property type="evidence" value="ECO:0007669"/>
    <property type="project" value="UniProtKB-KW"/>
</dbReference>
<sequence length="320" mass="36008">MATHTLETETYRRELTVHCYRFFGSLTDAEDAVQETMLRAWTREKDLEKRSSLRKWLYSIATNVCIDMQRAPQRRSLPMDLVDSGNVPTTQDPLTTRPERTWIGPIPDARLGHAGDPSELTLQRDSVRLAFIATLQHLPPRQRAVLILRDVLAWSAKECAELLDDSVASINSALSRARLTMAEHDPAGTSTTLDDAADALLREYVSAFEAFDISRLVELLAEDARFSMPPFELWLRGRDSIEQWWRGPGQVCRNARTIITTANGQPAVAVYHSAGPGQWAPFAIHVLDVADDRISMITQFIGPEHFHDFGLPPKLDEHPA</sequence>
<dbReference type="Gene3D" id="1.10.10.10">
    <property type="entry name" value="Winged helix-like DNA-binding domain superfamily/Winged helix DNA-binding domain"/>
    <property type="match status" value="1"/>
</dbReference>
<dbReference type="InterPro" id="IPR052704">
    <property type="entry name" value="ECF_Sigma-70_Domain"/>
</dbReference>
<dbReference type="SUPFAM" id="SSF88659">
    <property type="entry name" value="Sigma3 and sigma4 domains of RNA polymerase sigma factors"/>
    <property type="match status" value="1"/>
</dbReference>
<dbReference type="Gene3D" id="3.10.450.50">
    <property type="match status" value="1"/>
</dbReference>
<evidence type="ECO:0000256" key="7">
    <source>
        <dbReference type="SAM" id="MobiDB-lite"/>
    </source>
</evidence>
<evidence type="ECO:0000259" key="9">
    <source>
        <dbReference type="Pfam" id="PF08281"/>
    </source>
</evidence>
<dbReference type="InterPro" id="IPR032710">
    <property type="entry name" value="NTF2-like_dom_sf"/>
</dbReference>
<dbReference type="PANTHER" id="PTHR30173">
    <property type="entry name" value="SIGMA 19 FACTOR"/>
    <property type="match status" value="1"/>
</dbReference>
<protein>
    <submittedName>
        <fullName evidence="11">RNA polymerase sigma factor SigW</fullName>
    </submittedName>
</protein>
<dbReference type="SUPFAM" id="SSF88946">
    <property type="entry name" value="Sigma2 domain of RNA polymerase sigma factors"/>
    <property type="match status" value="1"/>
</dbReference>
<dbReference type="KEGG" id="dtm:BJL86_2626"/>
<dbReference type="InterPro" id="IPR007627">
    <property type="entry name" value="RNA_pol_sigma70_r2"/>
</dbReference>
<evidence type="ECO:0000313" key="12">
    <source>
        <dbReference type="Proteomes" id="UP000186104"/>
    </source>
</evidence>
<dbReference type="Pfam" id="PF12680">
    <property type="entry name" value="SnoaL_2"/>
    <property type="match status" value="1"/>
</dbReference>
<dbReference type="NCBIfam" id="TIGR02960">
    <property type="entry name" value="SigX5"/>
    <property type="match status" value="1"/>
</dbReference>
<dbReference type="InterPro" id="IPR013325">
    <property type="entry name" value="RNA_pol_sigma_r2"/>
</dbReference>
<evidence type="ECO:0000256" key="4">
    <source>
        <dbReference type="ARBA" id="ARBA00023082"/>
    </source>
</evidence>
<dbReference type="InterPro" id="IPR014284">
    <property type="entry name" value="RNA_pol_sigma-70_dom"/>
</dbReference>